<evidence type="ECO:0000256" key="6">
    <source>
        <dbReference type="SAM" id="Phobius"/>
    </source>
</evidence>
<accession>A0ABD3MGU0</accession>
<dbReference type="AlphaFoldDB" id="A0ABD3MGU0"/>
<keyword evidence="5 6" id="KW-0472">Membrane</keyword>
<gene>
    <name evidence="7" type="ORF">ACHAW5_008489</name>
</gene>
<dbReference type="Pfam" id="PF03092">
    <property type="entry name" value="BT1"/>
    <property type="match status" value="1"/>
</dbReference>
<evidence type="ECO:0000313" key="7">
    <source>
        <dbReference type="EMBL" id="KAL3762792.1"/>
    </source>
</evidence>
<protein>
    <submittedName>
        <fullName evidence="7">Uncharacterized protein</fullName>
    </submittedName>
</protein>
<feature type="transmembrane region" description="Helical" evidence="6">
    <location>
        <begin position="380"/>
        <end position="402"/>
    </location>
</feature>
<feature type="transmembrane region" description="Helical" evidence="6">
    <location>
        <begin position="138"/>
        <end position="156"/>
    </location>
</feature>
<feature type="transmembrane region" description="Helical" evidence="6">
    <location>
        <begin position="451"/>
        <end position="471"/>
    </location>
</feature>
<feature type="transmembrane region" description="Helical" evidence="6">
    <location>
        <begin position="565"/>
        <end position="583"/>
    </location>
</feature>
<comment type="subcellular location">
    <subcellularLocation>
        <location evidence="1">Membrane</location>
        <topology evidence="1">Multi-pass membrane protein</topology>
    </subcellularLocation>
</comment>
<keyword evidence="3 6" id="KW-0812">Transmembrane</keyword>
<feature type="transmembrane region" description="Helical" evidence="6">
    <location>
        <begin position="168"/>
        <end position="188"/>
    </location>
</feature>
<dbReference type="Proteomes" id="UP001530315">
    <property type="component" value="Unassembled WGS sequence"/>
</dbReference>
<feature type="transmembrane region" description="Helical" evidence="6">
    <location>
        <begin position="98"/>
        <end position="118"/>
    </location>
</feature>
<evidence type="ECO:0000256" key="1">
    <source>
        <dbReference type="ARBA" id="ARBA00004141"/>
    </source>
</evidence>
<dbReference type="InterPro" id="IPR039309">
    <property type="entry name" value="BT1"/>
</dbReference>
<feature type="transmembrane region" description="Helical" evidence="6">
    <location>
        <begin position="483"/>
        <end position="509"/>
    </location>
</feature>
<reference evidence="7 8" key="1">
    <citation type="submission" date="2024-10" db="EMBL/GenBank/DDBJ databases">
        <title>Updated reference genomes for cyclostephanoid diatoms.</title>
        <authorList>
            <person name="Roberts W.R."/>
            <person name="Alverson A.J."/>
        </authorList>
    </citation>
    <scope>NUCLEOTIDE SEQUENCE [LARGE SCALE GENOMIC DNA]</scope>
    <source>
        <strain evidence="7 8">AJA276-08</strain>
    </source>
</reference>
<dbReference type="GO" id="GO:0016020">
    <property type="term" value="C:membrane"/>
    <property type="evidence" value="ECO:0007669"/>
    <property type="project" value="UniProtKB-SubCell"/>
</dbReference>
<keyword evidence="2" id="KW-0813">Transport</keyword>
<dbReference type="PANTHER" id="PTHR31585:SF51">
    <property type="entry name" value="TRANSPORTER, PUTATIVE-RELATED"/>
    <property type="match status" value="1"/>
</dbReference>
<feature type="transmembrane region" description="Helical" evidence="6">
    <location>
        <begin position="327"/>
        <end position="345"/>
    </location>
</feature>
<sequence length="632" mass="69259">MSTNTQFMTRKDATNDLARSSSSSLNYIDITDSGGVIDPSPLLSNEERDSSSAVNLNDFQNAANLNDQNDTQHTPWIHPIVSTNAFLSRLSSSFSWQFLAWLGIGHFTLNGGIMPLLWSVSLPLFKELGIDASRQQLYTTMMTSSFALKPFIGAASDLYPIFGYNKRYLALCSILFGFLGCSAVLVLYHSGFASTAQGPLAVERLADLIVICFFAMSLEVANLDVLAEGTFSGLMRRHPESGSSIISFRTGIGCAGAILTKCYVGPLSDAGNFQAIFWVAIFLSIAPFCPTLRGWLPEKKRSAREDGMVKLCPGVMFHRGLFQKKKTPFIAIAASGLAAPIVSAVTTYSDLGVGLVCSGFILLALAVITYAVFPAKFFRITVGLMIGTLCQVKTTSALSYFYTADRECLPNGPQFRYTFYITVTGIVGSIIHLFAVILYQNFLSSWKFRNALIFSIIIRSLASVVDLVLVLRWNIKLGVPDKLLFFLGHATFENLVIILQSITLSSIYAKIAPPSMETAGFAYSAGIGTFCYIISNVLGSGIIMWSSMKTVGEDCNFDDLPHLIVVYQILVPLAVGIPATLFIPNVHQTEQLIEWDSERWYDDETDDQDQTIGSENETNLDGQVLLRANSLL</sequence>
<comment type="caution">
    <text evidence="7">The sequence shown here is derived from an EMBL/GenBank/DDBJ whole genome shotgun (WGS) entry which is preliminary data.</text>
</comment>
<name>A0ABD3MGU0_9STRA</name>
<keyword evidence="4 6" id="KW-1133">Transmembrane helix</keyword>
<evidence type="ECO:0000256" key="4">
    <source>
        <dbReference type="ARBA" id="ARBA00022989"/>
    </source>
</evidence>
<feature type="transmembrane region" description="Helical" evidence="6">
    <location>
        <begin position="276"/>
        <end position="296"/>
    </location>
</feature>
<dbReference type="EMBL" id="JALLAZ020001816">
    <property type="protein sequence ID" value="KAL3762792.1"/>
    <property type="molecule type" value="Genomic_DNA"/>
</dbReference>
<feature type="transmembrane region" description="Helical" evidence="6">
    <location>
        <begin position="351"/>
        <end position="373"/>
    </location>
</feature>
<evidence type="ECO:0000313" key="8">
    <source>
        <dbReference type="Proteomes" id="UP001530315"/>
    </source>
</evidence>
<evidence type="ECO:0000256" key="3">
    <source>
        <dbReference type="ARBA" id="ARBA00022692"/>
    </source>
</evidence>
<evidence type="ECO:0000256" key="2">
    <source>
        <dbReference type="ARBA" id="ARBA00022448"/>
    </source>
</evidence>
<proteinExistence type="predicted"/>
<evidence type="ECO:0000256" key="5">
    <source>
        <dbReference type="ARBA" id="ARBA00023136"/>
    </source>
</evidence>
<feature type="transmembrane region" description="Helical" evidence="6">
    <location>
        <begin position="521"/>
        <end position="545"/>
    </location>
</feature>
<dbReference type="PANTHER" id="PTHR31585">
    <property type="entry name" value="FOLATE-BIOPTERIN TRANSPORTER 1, CHLOROPLASTIC"/>
    <property type="match status" value="1"/>
</dbReference>
<keyword evidence="8" id="KW-1185">Reference proteome</keyword>
<organism evidence="7 8">
    <name type="scientific">Stephanodiscus triporus</name>
    <dbReference type="NCBI Taxonomy" id="2934178"/>
    <lineage>
        <taxon>Eukaryota</taxon>
        <taxon>Sar</taxon>
        <taxon>Stramenopiles</taxon>
        <taxon>Ochrophyta</taxon>
        <taxon>Bacillariophyta</taxon>
        <taxon>Coscinodiscophyceae</taxon>
        <taxon>Thalassiosirophycidae</taxon>
        <taxon>Stephanodiscales</taxon>
        <taxon>Stephanodiscaceae</taxon>
        <taxon>Stephanodiscus</taxon>
    </lineage>
</organism>
<feature type="transmembrane region" description="Helical" evidence="6">
    <location>
        <begin position="417"/>
        <end position="439"/>
    </location>
</feature>